<proteinExistence type="predicted"/>
<feature type="transmembrane region" description="Helical" evidence="1">
    <location>
        <begin position="6"/>
        <end position="24"/>
    </location>
</feature>
<dbReference type="AlphaFoldDB" id="A0AAW8U514"/>
<protein>
    <recommendedName>
        <fullName evidence="4">MFS transporter</fullName>
    </recommendedName>
</protein>
<evidence type="ECO:0000313" key="3">
    <source>
        <dbReference type="Proteomes" id="UP001256711"/>
    </source>
</evidence>
<sequence>MLNPYFAYGVPVALLILYAGFAIFRKRSEVSYIGFVLFIIAGFLSAFCFQVIQYAFHEAAVKDWTAVTQALGAPVWTLYIGLVIGIVLVALNLIRAWRRIYKIRHQ</sequence>
<gene>
    <name evidence="2" type="ORF">P7H43_11050</name>
</gene>
<accession>A0AAW8U514</accession>
<keyword evidence="1" id="KW-0472">Membrane</keyword>
<evidence type="ECO:0000313" key="2">
    <source>
        <dbReference type="EMBL" id="MDT2811013.1"/>
    </source>
</evidence>
<keyword evidence="1" id="KW-1133">Transmembrane helix</keyword>
<dbReference type="Proteomes" id="UP001256711">
    <property type="component" value="Unassembled WGS sequence"/>
</dbReference>
<dbReference type="RefSeq" id="WP_311835688.1">
    <property type="nucleotide sequence ID" value="NZ_JARQBJ010000005.1"/>
</dbReference>
<reference evidence="2" key="1">
    <citation type="submission" date="2023-03" db="EMBL/GenBank/DDBJ databases">
        <authorList>
            <person name="Shen W."/>
            <person name="Cai J."/>
        </authorList>
    </citation>
    <scope>NUCLEOTIDE SEQUENCE</scope>
    <source>
        <strain evidence="2">B226-2</strain>
    </source>
</reference>
<name>A0AAW8U514_9ENTE</name>
<keyword evidence="1" id="KW-0812">Transmembrane</keyword>
<evidence type="ECO:0000256" key="1">
    <source>
        <dbReference type="SAM" id="Phobius"/>
    </source>
</evidence>
<comment type="caution">
    <text evidence="2">The sequence shown here is derived from an EMBL/GenBank/DDBJ whole genome shotgun (WGS) entry which is preliminary data.</text>
</comment>
<feature type="transmembrane region" description="Helical" evidence="1">
    <location>
        <begin position="31"/>
        <end position="56"/>
    </location>
</feature>
<feature type="transmembrane region" description="Helical" evidence="1">
    <location>
        <begin position="76"/>
        <end position="94"/>
    </location>
</feature>
<dbReference type="EMBL" id="JARQBJ010000005">
    <property type="protein sequence ID" value="MDT2811013.1"/>
    <property type="molecule type" value="Genomic_DNA"/>
</dbReference>
<evidence type="ECO:0008006" key="4">
    <source>
        <dbReference type="Google" id="ProtNLM"/>
    </source>
</evidence>
<organism evidence="2 3">
    <name type="scientific">Enterococcus asini</name>
    <dbReference type="NCBI Taxonomy" id="57732"/>
    <lineage>
        <taxon>Bacteria</taxon>
        <taxon>Bacillati</taxon>
        <taxon>Bacillota</taxon>
        <taxon>Bacilli</taxon>
        <taxon>Lactobacillales</taxon>
        <taxon>Enterococcaceae</taxon>
        <taxon>Enterococcus</taxon>
    </lineage>
</organism>